<protein>
    <submittedName>
        <fullName evidence="1">Uncharacterized protein</fullName>
    </submittedName>
</protein>
<keyword evidence="2" id="KW-1185">Reference proteome</keyword>
<reference evidence="1" key="1">
    <citation type="submission" date="2022-10" db="EMBL/GenBank/DDBJ databases">
        <title>Genome Sequence of Xylaria curta.</title>
        <authorList>
            <person name="Buettner E."/>
        </authorList>
    </citation>
    <scope>NUCLEOTIDE SEQUENCE</scope>
    <source>
        <strain evidence="1">Babe10</strain>
    </source>
</reference>
<dbReference type="Proteomes" id="UP001143856">
    <property type="component" value="Unassembled WGS sequence"/>
</dbReference>
<comment type="caution">
    <text evidence="1">The sequence shown here is derived from an EMBL/GenBank/DDBJ whole genome shotgun (WGS) entry which is preliminary data.</text>
</comment>
<name>A0ACC1NSJ3_9PEZI</name>
<evidence type="ECO:0000313" key="1">
    <source>
        <dbReference type="EMBL" id="KAJ2981546.1"/>
    </source>
</evidence>
<accession>A0ACC1NSJ3</accession>
<sequence length="184" mass="20519">MPATKHQRRAMAFSKAKTSQQHASSSISNFARVSKTAGNVNMKKEASPSTPKKDVKLEPITPASRKRKPALRCFFSQKVGINEYINNPNNFPGADTMEERKINVELTAGGGGNTEYRRERIRAKNEKLNEERARRAQEEARVRDKKEREKAAKNAGGDKADAEEKEGGAHAVHPSRRRRVHGSA</sequence>
<gene>
    <name evidence="1" type="ORF">NUW58_g6663</name>
</gene>
<evidence type="ECO:0000313" key="2">
    <source>
        <dbReference type="Proteomes" id="UP001143856"/>
    </source>
</evidence>
<dbReference type="EMBL" id="JAPDGR010001551">
    <property type="protein sequence ID" value="KAJ2981546.1"/>
    <property type="molecule type" value="Genomic_DNA"/>
</dbReference>
<proteinExistence type="predicted"/>
<organism evidence="1 2">
    <name type="scientific">Xylaria curta</name>
    <dbReference type="NCBI Taxonomy" id="42375"/>
    <lineage>
        <taxon>Eukaryota</taxon>
        <taxon>Fungi</taxon>
        <taxon>Dikarya</taxon>
        <taxon>Ascomycota</taxon>
        <taxon>Pezizomycotina</taxon>
        <taxon>Sordariomycetes</taxon>
        <taxon>Xylariomycetidae</taxon>
        <taxon>Xylariales</taxon>
        <taxon>Xylariaceae</taxon>
        <taxon>Xylaria</taxon>
    </lineage>
</organism>